<dbReference type="EMBL" id="JXTC01000469">
    <property type="protein sequence ID" value="PON51674.1"/>
    <property type="molecule type" value="Genomic_DNA"/>
</dbReference>
<protein>
    <submittedName>
        <fullName evidence="1">Uncharacterized protein</fullName>
    </submittedName>
</protein>
<keyword evidence="2" id="KW-1185">Reference proteome</keyword>
<dbReference type="Proteomes" id="UP000237000">
    <property type="component" value="Unassembled WGS sequence"/>
</dbReference>
<sequence length="68" mass="7288">MPTLKVSKASSAHNWKHPSLGKVKLNMDASVHIAEGWVDEVECDALRAIQGLAGSTCFANNALLVQDI</sequence>
<evidence type="ECO:0000313" key="1">
    <source>
        <dbReference type="EMBL" id="PON51674.1"/>
    </source>
</evidence>
<accession>A0A2P5BSF6</accession>
<comment type="caution">
    <text evidence="1">The sequence shown here is derived from an EMBL/GenBank/DDBJ whole genome shotgun (WGS) entry which is preliminary data.</text>
</comment>
<organism evidence="1 2">
    <name type="scientific">Trema orientale</name>
    <name type="common">Charcoal tree</name>
    <name type="synonym">Celtis orientalis</name>
    <dbReference type="NCBI Taxonomy" id="63057"/>
    <lineage>
        <taxon>Eukaryota</taxon>
        <taxon>Viridiplantae</taxon>
        <taxon>Streptophyta</taxon>
        <taxon>Embryophyta</taxon>
        <taxon>Tracheophyta</taxon>
        <taxon>Spermatophyta</taxon>
        <taxon>Magnoliopsida</taxon>
        <taxon>eudicotyledons</taxon>
        <taxon>Gunneridae</taxon>
        <taxon>Pentapetalae</taxon>
        <taxon>rosids</taxon>
        <taxon>fabids</taxon>
        <taxon>Rosales</taxon>
        <taxon>Cannabaceae</taxon>
        <taxon>Trema</taxon>
    </lineage>
</organism>
<proteinExistence type="predicted"/>
<gene>
    <name evidence="1" type="ORF">TorRG33x02_310620</name>
</gene>
<dbReference type="InParanoid" id="A0A2P5BSF6"/>
<name>A0A2P5BSF6_TREOI</name>
<dbReference type="OrthoDB" id="10501539at2759"/>
<reference evidence="2" key="1">
    <citation type="submission" date="2016-06" db="EMBL/GenBank/DDBJ databases">
        <title>Parallel loss of symbiosis genes in relatives of nitrogen-fixing non-legume Parasponia.</title>
        <authorList>
            <person name="Van Velzen R."/>
            <person name="Holmer R."/>
            <person name="Bu F."/>
            <person name="Rutten L."/>
            <person name="Van Zeijl A."/>
            <person name="Liu W."/>
            <person name="Santuari L."/>
            <person name="Cao Q."/>
            <person name="Sharma T."/>
            <person name="Shen D."/>
            <person name="Roswanjaya Y."/>
            <person name="Wardhani T."/>
            <person name="Kalhor M.S."/>
            <person name="Jansen J."/>
            <person name="Van den Hoogen J."/>
            <person name="Gungor B."/>
            <person name="Hartog M."/>
            <person name="Hontelez J."/>
            <person name="Verver J."/>
            <person name="Yang W.-C."/>
            <person name="Schijlen E."/>
            <person name="Repin R."/>
            <person name="Schilthuizen M."/>
            <person name="Schranz E."/>
            <person name="Heidstra R."/>
            <person name="Miyata K."/>
            <person name="Fedorova E."/>
            <person name="Kohlen W."/>
            <person name="Bisseling T."/>
            <person name="Smit S."/>
            <person name="Geurts R."/>
        </authorList>
    </citation>
    <scope>NUCLEOTIDE SEQUENCE [LARGE SCALE GENOMIC DNA]</scope>
    <source>
        <strain evidence="2">cv. RG33-2</strain>
    </source>
</reference>
<evidence type="ECO:0000313" key="2">
    <source>
        <dbReference type="Proteomes" id="UP000237000"/>
    </source>
</evidence>
<dbReference type="AlphaFoldDB" id="A0A2P5BSF6"/>